<evidence type="ECO:0000313" key="4">
    <source>
        <dbReference type="Proteomes" id="UP000838756"/>
    </source>
</evidence>
<dbReference type="EMBL" id="CAKXAJ010007522">
    <property type="protein sequence ID" value="CAH2210459.1"/>
    <property type="molecule type" value="Genomic_DNA"/>
</dbReference>
<dbReference type="InterPro" id="IPR036869">
    <property type="entry name" value="J_dom_sf"/>
</dbReference>
<dbReference type="PROSITE" id="PS50076">
    <property type="entry name" value="DNAJ_2"/>
    <property type="match status" value="1"/>
</dbReference>
<sequence length="433" mass="49614">MSQHFKLTGQEFYDSNGLFNVLEIKAEQIVGKDYQALSKFLKKQYNKLILVNHPDKGGNKNRFDQIYKAYQELKKYIKPLESGNPCVKVSVDAESNGRLTAREFHYRRKLFNELKISEEEAVGKDFDGLIAILKRNDCSFGEDLKSYNELQAQIERILLNPNLDNFQRSVQSAKLMQELYQYIAKPSIQLFNYITPLKEKRSLIEEDKKTLALKFIERKNALMLVPKISFLPLAILTTITIGCYFSWWIIALNIIINNASRLLVGHYMKKYANSEISTDEFISKMSYIELSSKLLINYPLAAFSVYLVTINFIANGLTVGGAVLGPLLLLAVLIEMLAPVFSKGCEIYADKHTKDLLEEDPRDRVQKETDLLGRYDPRRLLMPIIMPLVRKCFAEVASKFAERNFDEVKTDMPDVNTEGLSNPQAIEFAQQTV</sequence>
<keyword evidence="1" id="KW-0472">Membrane</keyword>
<feature type="transmembrane region" description="Helical" evidence="1">
    <location>
        <begin position="294"/>
        <end position="314"/>
    </location>
</feature>
<dbReference type="InterPro" id="IPR001623">
    <property type="entry name" value="DnaJ_domain"/>
</dbReference>
<comment type="caution">
    <text evidence="3">The sequence shown here is derived from an EMBL/GenBank/DDBJ whole genome shotgun (WGS) entry which is preliminary data.</text>
</comment>
<dbReference type="Gene3D" id="1.10.287.110">
    <property type="entry name" value="DnaJ domain"/>
    <property type="match status" value="1"/>
</dbReference>
<keyword evidence="1" id="KW-1133">Transmembrane helix</keyword>
<organism evidence="3 4">
    <name type="scientific">Pararge aegeria aegeria</name>
    <dbReference type="NCBI Taxonomy" id="348720"/>
    <lineage>
        <taxon>Eukaryota</taxon>
        <taxon>Metazoa</taxon>
        <taxon>Ecdysozoa</taxon>
        <taxon>Arthropoda</taxon>
        <taxon>Hexapoda</taxon>
        <taxon>Insecta</taxon>
        <taxon>Pterygota</taxon>
        <taxon>Neoptera</taxon>
        <taxon>Endopterygota</taxon>
        <taxon>Lepidoptera</taxon>
        <taxon>Glossata</taxon>
        <taxon>Ditrysia</taxon>
        <taxon>Papilionoidea</taxon>
        <taxon>Nymphalidae</taxon>
        <taxon>Satyrinae</taxon>
        <taxon>Satyrini</taxon>
        <taxon>Parargina</taxon>
        <taxon>Pararge</taxon>
    </lineage>
</organism>
<gene>
    <name evidence="3" type="primary">jg12655</name>
    <name evidence="3" type="ORF">PAEG_LOCUS2364</name>
</gene>
<accession>A0A8S4QMV7</accession>
<feature type="domain" description="J" evidence="2">
    <location>
        <begin position="17"/>
        <end position="78"/>
    </location>
</feature>
<dbReference type="CDD" id="cd06257">
    <property type="entry name" value="DnaJ"/>
    <property type="match status" value="1"/>
</dbReference>
<evidence type="ECO:0000313" key="3">
    <source>
        <dbReference type="EMBL" id="CAH2210459.1"/>
    </source>
</evidence>
<reference evidence="3" key="1">
    <citation type="submission" date="2022-03" db="EMBL/GenBank/DDBJ databases">
        <authorList>
            <person name="Lindestad O."/>
        </authorList>
    </citation>
    <scope>NUCLEOTIDE SEQUENCE</scope>
</reference>
<feature type="transmembrane region" description="Helical" evidence="1">
    <location>
        <begin position="320"/>
        <end position="341"/>
    </location>
</feature>
<keyword evidence="4" id="KW-1185">Reference proteome</keyword>
<keyword evidence="1" id="KW-0812">Transmembrane</keyword>
<dbReference type="OrthoDB" id="8299676at2759"/>
<evidence type="ECO:0000259" key="2">
    <source>
        <dbReference type="PROSITE" id="PS50076"/>
    </source>
</evidence>
<proteinExistence type="predicted"/>
<protein>
    <submittedName>
        <fullName evidence="3">Jg12655 protein</fullName>
    </submittedName>
</protein>
<dbReference type="Proteomes" id="UP000838756">
    <property type="component" value="Unassembled WGS sequence"/>
</dbReference>
<dbReference type="SUPFAM" id="SSF46565">
    <property type="entry name" value="Chaperone J-domain"/>
    <property type="match status" value="1"/>
</dbReference>
<name>A0A8S4QMV7_9NEOP</name>
<evidence type="ECO:0000256" key="1">
    <source>
        <dbReference type="SAM" id="Phobius"/>
    </source>
</evidence>
<dbReference type="AlphaFoldDB" id="A0A8S4QMV7"/>